<dbReference type="GO" id="GO:0004180">
    <property type="term" value="F:carboxypeptidase activity"/>
    <property type="evidence" value="ECO:0007669"/>
    <property type="project" value="UniProtKB-KW"/>
</dbReference>
<keyword evidence="11" id="KW-0378">Hydrolase</keyword>
<dbReference type="AlphaFoldDB" id="A0A8S3ZJG2"/>
<dbReference type="GO" id="GO:0008237">
    <property type="term" value="F:metallopeptidase activity"/>
    <property type="evidence" value="ECO:0007669"/>
    <property type="project" value="UniProtKB-KW"/>
</dbReference>
<evidence type="ECO:0000313" key="13">
    <source>
        <dbReference type="EMBL" id="CAG5127302.1"/>
    </source>
</evidence>
<evidence type="ECO:0000256" key="2">
    <source>
        <dbReference type="ARBA" id="ARBA00022729"/>
    </source>
</evidence>
<sequence>MNRVVQQLVLVCVLSYFKCDGQNNNEEKAKAFLREFNDADAKAYPKLAEKNWEYTVNMNANNDEQSRIEDSKYAIFRKEMRARALTFNASVMSADIQRQLLKISNIGVAVQPDAMKYEQLFRNKRSMYNTYLSAEVCLPNKNCLKSEQEVSEAVAQSRDYNELLNLWVSWRNSTGRLIRDKWRSGNKDYGEMWRARYESRNLMLDLSTLFEKVRPIYVQLHAFVRKRLKQFYGKDKFPKSGQIPAHLLGDLWSERWDHIYDLVVPFKNKTAINITSALIQQGYTPRKMFESAEQFYTSLGFGKMVPTFWSKSVFEEPKDGRRLMCQPGAWDSGNGDDFRVRMCAKTTQDHFLKVHHLMGHIVYMMQYKSLPRVYRQATNDAFNEAIADFVALSIQTPHYLKTLNLIETIPTDTESDLNLLMKTALQKLAPLAYGYTLERFRWNMFCGEIKSDQYNTEWWNYRCKHQGISPPVPRSELDFDLGARQNVAGDTEIIQFFLGTILQFQIHKAACVLAKFNGPIHRCDVYNKRQVGDKLIEIMKLGSSQPWQTVLQQLTGRSLPDALPVVEYFKPLTQFLRRENGDDFGWKEQCSQT</sequence>
<comment type="caution">
    <text evidence="13">The sequence shown here is derived from an EMBL/GenBank/DDBJ whole genome shotgun (WGS) entry which is preliminary data.</text>
</comment>
<proteinExistence type="inferred from homology"/>
<organism evidence="13 14">
    <name type="scientific">Candidula unifasciata</name>
    <dbReference type="NCBI Taxonomy" id="100452"/>
    <lineage>
        <taxon>Eukaryota</taxon>
        <taxon>Metazoa</taxon>
        <taxon>Spiralia</taxon>
        <taxon>Lophotrochozoa</taxon>
        <taxon>Mollusca</taxon>
        <taxon>Gastropoda</taxon>
        <taxon>Heterobranchia</taxon>
        <taxon>Euthyneura</taxon>
        <taxon>Panpulmonata</taxon>
        <taxon>Eupulmonata</taxon>
        <taxon>Stylommatophora</taxon>
        <taxon>Helicina</taxon>
        <taxon>Helicoidea</taxon>
        <taxon>Geomitridae</taxon>
        <taxon>Candidula</taxon>
    </lineage>
</organism>
<evidence type="ECO:0000256" key="6">
    <source>
        <dbReference type="PIRSR" id="PIRSR601548-2"/>
    </source>
</evidence>
<keyword evidence="7 11" id="KW-0479">Metal-binding</keyword>
<evidence type="ECO:0000256" key="5">
    <source>
        <dbReference type="PIRSR" id="PIRSR601548-10"/>
    </source>
</evidence>
<dbReference type="Gene3D" id="1.10.1370.30">
    <property type="match status" value="1"/>
</dbReference>
<feature type="binding site" evidence="9">
    <location>
        <position position="356"/>
    </location>
    <ligand>
        <name>Zn(2+)</name>
        <dbReference type="ChEBI" id="CHEBI:29105"/>
        <label>2</label>
        <note>catalytic</note>
    </ligand>
</feature>
<dbReference type="EMBL" id="CAJHNH020002638">
    <property type="protein sequence ID" value="CAG5127302.1"/>
    <property type="molecule type" value="Genomic_DNA"/>
</dbReference>
<evidence type="ECO:0000256" key="9">
    <source>
        <dbReference type="PIRSR" id="PIRSR601548-8"/>
    </source>
</evidence>
<name>A0A8S3ZJG2_9EUPU</name>
<keyword evidence="3 8" id="KW-1015">Disulfide bond</keyword>
<feature type="glycosylation site" description="N-linked (GlcNAc...) asparagine; partial" evidence="5">
    <location>
        <position position="140"/>
    </location>
</feature>
<reference evidence="13" key="1">
    <citation type="submission" date="2021-04" db="EMBL/GenBank/DDBJ databases">
        <authorList>
            <consortium name="Molecular Ecology Group"/>
        </authorList>
    </citation>
    <scope>NUCLEOTIDE SEQUENCE</scope>
</reference>
<comment type="similarity">
    <text evidence="1 10 11">Belongs to the peptidase M2 family.</text>
</comment>
<dbReference type="Proteomes" id="UP000678393">
    <property type="component" value="Unassembled WGS sequence"/>
</dbReference>
<dbReference type="PANTHER" id="PTHR10514">
    <property type="entry name" value="ANGIOTENSIN-CONVERTING ENZYME"/>
    <property type="match status" value="1"/>
</dbReference>
<dbReference type="GO" id="GO:0046872">
    <property type="term" value="F:metal ion binding"/>
    <property type="evidence" value="ECO:0007669"/>
    <property type="project" value="UniProtKB-KW"/>
</dbReference>
<feature type="disulfide bond" evidence="8">
    <location>
        <begin position="511"/>
        <end position="523"/>
    </location>
</feature>
<gene>
    <name evidence="13" type="ORF">CUNI_LOCUS12860</name>
</gene>
<dbReference type="InterPro" id="IPR001548">
    <property type="entry name" value="Peptidase_M2"/>
</dbReference>
<dbReference type="PRINTS" id="PR00791">
    <property type="entry name" value="PEPDIPTASEA"/>
</dbReference>
<feature type="binding site" evidence="7">
    <location>
        <position position="360"/>
    </location>
    <ligand>
        <name>Zn(2+)</name>
        <dbReference type="ChEBI" id="CHEBI:29105"/>
        <label>1</label>
        <note>catalytic</note>
    </ligand>
</feature>
<feature type="binding site" evidence="7">
    <location>
        <position position="384"/>
    </location>
    <ligand>
        <name>Zn(2+)</name>
        <dbReference type="ChEBI" id="CHEBI:29105"/>
        <label>1</label>
        <note>catalytic</note>
    </ligand>
</feature>
<dbReference type="GO" id="GO:0006508">
    <property type="term" value="P:proteolysis"/>
    <property type="evidence" value="ECO:0007669"/>
    <property type="project" value="UniProtKB-KW"/>
</dbReference>
<keyword evidence="2 12" id="KW-0732">Signal</keyword>
<evidence type="ECO:0000256" key="1">
    <source>
        <dbReference type="ARBA" id="ARBA00008139"/>
    </source>
</evidence>
<accession>A0A8S3ZJG2</accession>
<feature type="chain" id="PRO_5035907557" description="Angiotensin-converting enzyme" evidence="12">
    <location>
        <begin position="22"/>
        <end position="593"/>
    </location>
</feature>
<evidence type="ECO:0000256" key="3">
    <source>
        <dbReference type="ARBA" id="ARBA00023157"/>
    </source>
</evidence>
<comment type="caution">
    <text evidence="10">Lacks conserved residue(s) required for the propagation of feature annotation.</text>
</comment>
<keyword evidence="4 5" id="KW-0325">Glycoprotein</keyword>
<keyword evidence="14" id="KW-1185">Reference proteome</keyword>
<keyword evidence="11" id="KW-0482">Metalloprotease</keyword>
<protein>
    <recommendedName>
        <fullName evidence="11">Angiotensin-converting enzyme</fullName>
        <ecNumber evidence="11">3.4.-.-</ecNumber>
    </recommendedName>
</protein>
<feature type="binding site" evidence="7">
    <location>
        <position position="356"/>
    </location>
    <ligand>
        <name>Zn(2+)</name>
        <dbReference type="ChEBI" id="CHEBI:29105"/>
        <label>1</label>
        <note>catalytic</note>
    </ligand>
</feature>
<dbReference type="SUPFAM" id="SSF55486">
    <property type="entry name" value="Metalloproteases ('zincins'), catalytic domain"/>
    <property type="match status" value="1"/>
</dbReference>
<feature type="binding site" evidence="6">
    <location>
        <position position="197"/>
    </location>
    <ligand>
        <name>chloride</name>
        <dbReference type="ChEBI" id="CHEBI:17996"/>
        <label>1</label>
    </ligand>
</feature>
<feature type="binding site" evidence="9">
    <location>
        <position position="360"/>
    </location>
    <ligand>
        <name>Zn(2+)</name>
        <dbReference type="ChEBI" id="CHEBI:29105"/>
        <label>2</label>
        <note>catalytic</note>
    </ligand>
</feature>
<feature type="glycosylation site" description="N-linked (GlcNAc...) asparagine" evidence="5">
    <location>
        <position position="57"/>
    </location>
</feature>
<dbReference type="GO" id="GO:0005886">
    <property type="term" value="C:plasma membrane"/>
    <property type="evidence" value="ECO:0007669"/>
    <property type="project" value="TreeGrafter"/>
</dbReference>
<dbReference type="Pfam" id="PF01401">
    <property type="entry name" value="Peptidase_M2"/>
    <property type="match status" value="1"/>
</dbReference>
<evidence type="ECO:0000256" key="10">
    <source>
        <dbReference type="PROSITE-ProRule" id="PRU01355"/>
    </source>
</evidence>
<dbReference type="PROSITE" id="PS52011">
    <property type="entry name" value="PEPTIDASE_M2"/>
    <property type="match status" value="1"/>
</dbReference>
<evidence type="ECO:0000313" key="14">
    <source>
        <dbReference type="Proteomes" id="UP000678393"/>
    </source>
</evidence>
<keyword evidence="7 11" id="KW-0862">Zinc</keyword>
<evidence type="ECO:0000256" key="8">
    <source>
        <dbReference type="PIRSR" id="PIRSR601548-4"/>
    </source>
</evidence>
<feature type="disulfide bond" evidence="8 10">
    <location>
        <begin position="325"/>
        <end position="343"/>
    </location>
</feature>
<dbReference type="PANTHER" id="PTHR10514:SF27">
    <property type="entry name" value="ANGIOTENSIN-CONVERTING ENZYME"/>
    <property type="match status" value="1"/>
</dbReference>
<comment type="cofactor">
    <cofactor evidence="11">
        <name>Zn(2+)</name>
        <dbReference type="ChEBI" id="CHEBI:29105"/>
    </cofactor>
    <text evidence="11">Binds 1 zinc ion per subunit.</text>
</comment>
<dbReference type="EC" id="3.4.-.-" evidence="11"/>
<evidence type="ECO:0000256" key="11">
    <source>
        <dbReference type="RuleBase" id="RU361144"/>
    </source>
</evidence>
<feature type="disulfide bond" evidence="8">
    <location>
        <begin position="137"/>
        <end position="143"/>
    </location>
</feature>
<dbReference type="GO" id="GO:0008241">
    <property type="term" value="F:peptidyl-dipeptidase activity"/>
    <property type="evidence" value="ECO:0007669"/>
    <property type="project" value="InterPro"/>
</dbReference>
<dbReference type="CDD" id="cd06461">
    <property type="entry name" value="M2_ACE"/>
    <property type="match status" value="1"/>
</dbReference>
<feature type="binding site" evidence="9">
    <location>
        <position position="384"/>
    </location>
    <ligand>
        <name>Zn(2+)</name>
        <dbReference type="ChEBI" id="CHEBI:29105"/>
        <label>2</label>
        <note>catalytic</note>
    </ligand>
</feature>
<keyword evidence="11" id="KW-0645">Protease</keyword>
<evidence type="ECO:0000256" key="7">
    <source>
        <dbReference type="PIRSR" id="PIRSR601548-3"/>
    </source>
</evidence>
<evidence type="ECO:0000256" key="4">
    <source>
        <dbReference type="ARBA" id="ARBA00023180"/>
    </source>
</evidence>
<dbReference type="OrthoDB" id="10029630at2759"/>
<feature type="signal peptide" evidence="12">
    <location>
        <begin position="1"/>
        <end position="21"/>
    </location>
</feature>
<keyword evidence="11" id="KW-0121">Carboxypeptidase</keyword>
<evidence type="ECO:0000256" key="12">
    <source>
        <dbReference type="SAM" id="SignalP"/>
    </source>
</evidence>